<evidence type="ECO:0000256" key="10">
    <source>
        <dbReference type="ARBA" id="ARBA00024842"/>
    </source>
</evidence>
<keyword evidence="6 11" id="KW-0732">Signal</keyword>
<keyword evidence="4" id="KW-0964">Secreted</keyword>
<dbReference type="GO" id="GO:0071858">
    <property type="term" value="F:corazonin receptor binding"/>
    <property type="evidence" value="ECO:0007669"/>
    <property type="project" value="InterPro"/>
</dbReference>
<comment type="subcellular location">
    <subcellularLocation>
        <location evidence="1">Secreted</location>
    </subcellularLocation>
</comment>
<dbReference type="GO" id="GO:0007218">
    <property type="term" value="P:neuropeptide signaling pathway"/>
    <property type="evidence" value="ECO:0007669"/>
    <property type="project" value="UniProtKB-KW"/>
</dbReference>
<protein>
    <recommendedName>
        <fullName evidence="3">Pro-corazonin</fullName>
    </recommendedName>
</protein>
<sequence>MIRMFVVPLLFLGICLSCMGQTFQYSRGWTNGKRASSDMDVLNPFNVGDSVIENKLERCLMLLQRCSHLSLKGGVNKKFYKNGSPEMFDELSTPDTK</sequence>
<evidence type="ECO:0000256" key="2">
    <source>
        <dbReference type="ARBA" id="ARBA00009635"/>
    </source>
</evidence>
<dbReference type="EMBL" id="KF318885">
    <property type="protein sequence ID" value="AGX26177.1"/>
    <property type="molecule type" value="mRNA"/>
</dbReference>
<dbReference type="InterPro" id="IPR020190">
    <property type="entry name" value="Procorazonin"/>
</dbReference>
<evidence type="ECO:0000256" key="9">
    <source>
        <dbReference type="ARBA" id="ARBA00023320"/>
    </source>
</evidence>
<evidence type="ECO:0000256" key="3">
    <source>
        <dbReference type="ARBA" id="ARBA00014144"/>
    </source>
</evidence>
<comment type="function">
    <text evidence="10">Cardioactive peptide. Corazonin is probably involved in the physiological regulation of the heart beat. Clock (Clk) and cycle (cyc) proteins negatively regulate Crz transcription in a cell-specific manner.</text>
</comment>
<evidence type="ECO:0000256" key="11">
    <source>
        <dbReference type="SAM" id="SignalP"/>
    </source>
</evidence>
<gene>
    <name evidence="12" type="primary">Crz</name>
</gene>
<organism evidence="12">
    <name type="scientific">Megaselia scalaris</name>
    <name type="common">Humpbacked fly</name>
    <name type="synonym">Phora scalaris</name>
    <dbReference type="NCBI Taxonomy" id="36166"/>
    <lineage>
        <taxon>Eukaryota</taxon>
        <taxon>Metazoa</taxon>
        <taxon>Ecdysozoa</taxon>
        <taxon>Arthropoda</taxon>
        <taxon>Hexapoda</taxon>
        <taxon>Insecta</taxon>
        <taxon>Pterygota</taxon>
        <taxon>Neoptera</taxon>
        <taxon>Endopterygota</taxon>
        <taxon>Diptera</taxon>
        <taxon>Brachycera</taxon>
        <taxon>Muscomorpha</taxon>
        <taxon>Platypezoidea</taxon>
        <taxon>Phoridae</taxon>
        <taxon>Megaseliini</taxon>
        <taxon>Megaselia</taxon>
    </lineage>
</organism>
<evidence type="ECO:0000256" key="6">
    <source>
        <dbReference type="ARBA" id="ARBA00022729"/>
    </source>
</evidence>
<dbReference type="GO" id="GO:0045823">
    <property type="term" value="P:positive regulation of heart contraction"/>
    <property type="evidence" value="ECO:0007669"/>
    <property type="project" value="InterPro"/>
</dbReference>
<proteinExistence type="evidence at transcript level"/>
<dbReference type="Pfam" id="PF17308">
    <property type="entry name" value="Corazonin"/>
    <property type="match status" value="1"/>
</dbReference>
<evidence type="ECO:0000256" key="8">
    <source>
        <dbReference type="ARBA" id="ARBA00023283"/>
    </source>
</evidence>
<keyword evidence="5" id="KW-0165">Cleavage on pair of basic residues</keyword>
<evidence type="ECO:0000256" key="7">
    <source>
        <dbReference type="ARBA" id="ARBA00022815"/>
    </source>
</evidence>
<evidence type="ECO:0000256" key="1">
    <source>
        <dbReference type="ARBA" id="ARBA00004613"/>
    </source>
</evidence>
<feature type="signal peptide" evidence="11">
    <location>
        <begin position="1"/>
        <end position="20"/>
    </location>
</feature>
<dbReference type="AlphaFoldDB" id="U5LJS2"/>
<keyword evidence="7" id="KW-0027">Amidation</keyword>
<name>U5LJS2_MEGSC</name>
<accession>U5LJS2</accession>
<comment type="similarity">
    <text evidence="2">Belongs to the corazonin family.</text>
</comment>
<evidence type="ECO:0000256" key="4">
    <source>
        <dbReference type="ARBA" id="ARBA00022525"/>
    </source>
</evidence>
<keyword evidence="8" id="KW-0873">Pyrrolidone carboxylic acid</keyword>
<keyword evidence="9" id="KW-0527">Neuropeptide</keyword>
<reference evidence="12" key="1">
    <citation type="submission" date="2013-07" db="EMBL/GenBank/DDBJ databases">
        <title>Characterization and expression of Corazonin gene in the scuttle fly, Megaselia scalaris.</title>
        <authorList>
            <person name="Kim J."/>
            <person name="Kim J.W."/>
            <person name="Park J.H."/>
        </authorList>
    </citation>
    <scope>NUCLEOTIDE SEQUENCE</scope>
</reference>
<dbReference type="GO" id="GO:0005576">
    <property type="term" value="C:extracellular region"/>
    <property type="evidence" value="ECO:0007669"/>
    <property type="project" value="UniProtKB-SubCell"/>
</dbReference>
<evidence type="ECO:0000256" key="5">
    <source>
        <dbReference type="ARBA" id="ARBA00022685"/>
    </source>
</evidence>
<feature type="chain" id="PRO_5004662475" description="Pro-corazonin" evidence="11">
    <location>
        <begin position="21"/>
        <end position="97"/>
    </location>
</feature>
<evidence type="ECO:0000313" key="12">
    <source>
        <dbReference type="EMBL" id="AGX26177.1"/>
    </source>
</evidence>